<organism evidence="1 2">
    <name type="scientific">Coprinopsis cinerea (strain Okayama-7 / 130 / ATCC MYA-4618 / FGSC 9003)</name>
    <name type="common">Inky cap fungus</name>
    <name type="synonym">Hormographiella aspergillata</name>
    <dbReference type="NCBI Taxonomy" id="240176"/>
    <lineage>
        <taxon>Eukaryota</taxon>
        <taxon>Fungi</taxon>
        <taxon>Dikarya</taxon>
        <taxon>Basidiomycota</taxon>
        <taxon>Agaricomycotina</taxon>
        <taxon>Agaricomycetes</taxon>
        <taxon>Agaricomycetidae</taxon>
        <taxon>Agaricales</taxon>
        <taxon>Agaricineae</taxon>
        <taxon>Psathyrellaceae</taxon>
        <taxon>Coprinopsis</taxon>
    </lineage>
</organism>
<name>D6RPH0_COPC7</name>
<dbReference type="VEuPathDB" id="FungiDB:CC1G_15108"/>
<dbReference type="RefSeq" id="XP_002910467.1">
    <property type="nucleotide sequence ID" value="XM_002910421.1"/>
</dbReference>
<keyword evidence="2" id="KW-1185">Reference proteome</keyword>
<dbReference type="HOGENOM" id="CLU_2454667_0_0_1"/>
<dbReference type="EMBL" id="AACS02000009">
    <property type="protein sequence ID" value="EFI26973.1"/>
    <property type="molecule type" value="Genomic_DNA"/>
</dbReference>
<proteinExistence type="predicted"/>
<dbReference type="InParanoid" id="D6RPH0"/>
<accession>D6RPH0</accession>
<reference evidence="1 2" key="1">
    <citation type="journal article" date="2010" name="Proc. Natl. Acad. Sci. U.S.A.">
        <title>Insights into evolution of multicellular fungi from the assembled chromosomes of the mushroom Coprinopsis cinerea (Coprinus cinereus).</title>
        <authorList>
            <person name="Stajich J.E."/>
            <person name="Wilke S.K."/>
            <person name="Ahren D."/>
            <person name="Au C.H."/>
            <person name="Birren B.W."/>
            <person name="Borodovsky M."/>
            <person name="Burns C."/>
            <person name="Canback B."/>
            <person name="Casselton L.A."/>
            <person name="Cheng C.K."/>
            <person name="Deng J."/>
            <person name="Dietrich F.S."/>
            <person name="Fargo D.C."/>
            <person name="Farman M.L."/>
            <person name="Gathman A.C."/>
            <person name="Goldberg J."/>
            <person name="Guigo R."/>
            <person name="Hoegger P.J."/>
            <person name="Hooker J.B."/>
            <person name="Huggins A."/>
            <person name="James T.Y."/>
            <person name="Kamada T."/>
            <person name="Kilaru S."/>
            <person name="Kodira C."/>
            <person name="Kues U."/>
            <person name="Kupfer D."/>
            <person name="Kwan H.S."/>
            <person name="Lomsadze A."/>
            <person name="Li W."/>
            <person name="Lilly W.W."/>
            <person name="Ma L.J."/>
            <person name="Mackey A.J."/>
            <person name="Manning G."/>
            <person name="Martin F."/>
            <person name="Muraguchi H."/>
            <person name="Natvig D.O."/>
            <person name="Palmerini H."/>
            <person name="Ramesh M.A."/>
            <person name="Rehmeyer C.J."/>
            <person name="Roe B.A."/>
            <person name="Shenoy N."/>
            <person name="Stanke M."/>
            <person name="Ter-Hovhannisyan V."/>
            <person name="Tunlid A."/>
            <person name="Velagapudi R."/>
            <person name="Vision T.J."/>
            <person name="Zeng Q."/>
            <person name="Zolan M.E."/>
            <person name="Pukkila P.J."/>
        </authorList>
    </citation>
    <scope>NUCLEOTIDE SEQUENCE [LARGE SCALE GENOMIC DNA]</scope>
    <source>
        <strain evidence="2">Okayama-7 / 130 / ATCC MYA-4618 / FGSC 9003</strain>
    </source>
</reference>
<dbReference type="AlphaFoldDB" id="D6RPH0"/>
<gene>
    <name evidence="1" type="ORF">CC1G_15108</name>
</gene>
<dbReference type="GeneID" id="9378310"/>
<dbReference type="Proteomes" id="UP000001861">
    <property type="component" value="Unassembled WGS sequence"/>
</dbReference>
<dbReference type="KEGG" id="cci:CC1G_15108"/>
<comment type="caution">
    <text evidence="1">The sequence shown here is derived from an EMBL/GenBank/DDBJ whole genome shotgun (WGS) entry which is preliminary data.</text>
</comment>
<protein>
    <submittedName>
        <fullName evidence="1">Uncharacterized protein</fullName>
    </submittedName>
</protein>
<evidence type="ECO:0000313" key="1">
    <source>
        <dbReference type="EMBL" id="EFI26973.1"/>
    </source>
</evidence>
<evidence type="ECO:0000313" key="2">
    <source>
        <dbReference type="Proteomes" id="UP000001861"/>
    </source>
</evidence>
<sequence length="89" mass="9665">MSVFKHGSTVNASHMDFGEVFEEVRTWIRIAGSTRADRGSDSCELRGSVVGNVGRNPTGIPGGSLISILHMCHRVHDLRGPSLIYQRSG</sequence>